<comment type="caution">
    <text evidence="1">The sequence shown here is derived from an EMBL/GenBank/DDBJ whole genome shotgun (WGS) entry which is preliminary data.</text>
</comment>
<sequence length="130" mass="14276">MKGIEPSFQDQVEAHLIRHRSILDVLSKLQESAARVNRSVVKAVTSCGCITIDASKQEFPSDVGLTELKAFLASHLTGSLCDRCREAIETEIGSALFYSAGLCSLLDLKLDEILEKQHSRIKSLGIFNLT</sequence>
<dbReference type="EMBL" id="VBAN01000120">
    <property type="protein sequence ID" value="TMI83226.1"/>
    <property type="molecule type" value="Genomic_DNA"/>
</dbReference>
<evidence type="ECO:0000313" key="2">
    <source>
        <dbReference type="Proteomes" id="UP000318093"/>
    </source>
</evidence>
<name>A0A537JJC9_9BACT</name>
<reference evidence="1 2" key="1">
    <citation type="journal article" date="2019" name="Nat. Microbiol.">
        <title>Mediterranean grassland soil C-N compound turnover is dependent on rainfall and depth, and is mediated by genomically divergent microorganisms.</title>
        <authorList>
            <person name="Diamond S."/>
            <person name="Andeer P.F."/>
            <person name="Li Z."/>
            <person name="Crits-Christoph A."/>
            <person name="Burstein D."/>
            <person name="Anantharaman K."/>
            <person name="Lane K.R."/>
            <person name="Thomas B.C."/>
            <person name="Pan C."/>
            <person name="Northen T.R."/>
            <person name="Banfield J.F."/>
        </authorList>
    </citation>
    <scope>NUCLEOTIDE SEQUENCE [LARGE SCALE GENOMIC DNA]</scope>
    <source>
        <strain evidence="1">NP_6</strain>
    </source>
</reference>
<proteinExistence type="predicted"/>
<protein>
    <submittedName>
        <fullName evidence="1">DUF1573 domain-containing protein</fullName>
    </submittedName>
</protein>
<accession>A0A537JJC9</accession>
<gene>
    <name evidence="1" type="ORF">E6H03_04090</name>
</gene>
<dbReference type="Proteomes" id="UP000318093">
    <property type="component" value="Unassembled WGS sequence"/>
</dbReference>
<dbReference type="AlphaFoldDB" id="A0A537JJC9"/>
<evidence type="ECO:0000313" key="1">
    <source>
        <dbReference type="EMBL" id="TMI83226.1"/>
    </source>
</evidence>
<organism evidence="1 2">
    <name type="scientific">Candidatus Segetimicrobium genomatis</name>
    <dbReference type="NCBI Taxonomy" id="2569760"/>
    <lineage>
        <taxon>Bacteria</taxon>
        <taxon>Bacillati</taxon>
        <taxon>Candidatus Sysuimicrobiota</taxon>
        <taxon>Candidatus Sysuimicrobiia</taxon>
        <taxon>Candidatus Sysuimicrobiales</taxon>
        <taxon>Candidatus Segetimicrobiaceae</taxon>
        <taxon>Candidatus Segetimicrobium</taxon>
    </lineage>
</organism>